<sequence length="162" mass="18711">VWMEGPRWIWDEMADQWTRNGPIRVALKRLNNSQNISADYLNQIYKYHQCENFFGITKDHSSNYMFVMKYESKSLNSYIDEIQGMICWRDIVEMLWEIAGGIEYIHEKGLIHGNLHGGNILVGDEQDPVSNNTRLSGDFKPSVIADEEVDFLGSFAKANNIC</sequence>
<dbReference type="InterPro" id="IPR000719">
    <property type="entry name" value="Prot_kinase_dom"/>
</dbReference>
<dbReference type="PROSITE" id="PS50011">
    <property type="entry name" value="PROTEIN_KINASE_DOM"/>
    <property type="match status" value="1"/>
</dbReference>
<reference evidence="2" key="1">
    <citation type="submission" date="2021-06" db="EMBL/GenBank/DDBJ databases">
        <authorList>
            <person name="Kallberg Y."/>
            <person name="Tangrot J."/>
            <person name="Rosling A."/>
        </authorList>
    </citation>
    <scope>NUCLEOTIDE SEQUENCE</scope>
    <source>
        <strain evidence="2">UK204</strain>
    </source>
</reference>
<comment type="caution">
    <text evidence="2">The sequence shown here is derived from an EMBL/GenBank/DDBJ whole genome shotgun (WGS) entry which is preliminary data.</text>
</comment>
<feature type="domain" description="Protein kinase" evidence="1">
    <location>
        <begin position="1"/>
        <end position="162"/>
    </location>
</feature>
<evidence type="ECO:0000313" key="2">
    <source>
        <dbReference type="EMBL" id="CAG8615892.1"/>
    </source>
</evidence>
<dbReference type="EMBL" id="CAJVPQ010003025">
    <property type="protein sequence ID" value="CAG8615892.1"/>
    <property type="molecule type" value="Genomic_DNA"/>
</dbReference>
<dbReference type="SUPFAM" id="SSF56112">
    <property type="entry name" value="Protein kinase-like (PK-like)"/>
    <property type="match status" value="1"/>
</dbReference>
<name>A0A9N9GKV2_9GLOM</name>
<dbReference type="GO" id="GO:0005524">
    <property type="term" value="F:ATP binding"/>
    <property type="evidence" value="ECO:0007669"/>
    <property type="project" value="InterPro"/>
</dbReference>
<dbReference type="Proteomes" id="UP000789570">
    <property type="component" value="Unassembled WGS sequence"/>
</dbReference>
<keyword evidence="3" id="KW-1185">Reference proteome</keyword>
<organism evidence="2 3">
    <name type="scientific">Funneliformis caledonium</name>
    <dbReference type="NCBI Taxonomy" id="1117310"/>
    <lineage>
        <taxon>Eukaryota</taxon>
        <taxon>Fungi</taxon>
        <taxon>Fungi incertae sedis</taxon>
        <taxon>Mucoromycota</taxon>
        <taxon>Glomeromycotina</taxon>
        <taxon>Glomeromycetes</taxon>
        <taxon>Glomerales</taxon>
        <taxon>Glomeraceae</taxon>
        <taxon>Funneliformis</taxon>
    </lineage>
</organism>
<protein>
    <submittedName>
        <fullName evidence="2">2855_t:CDS:1</fullName>
    </submittedName>
</protein>
<dbReference type="Gene3D" id="1.10.510.10">
    <property type="entry name" value="Transferase(Phosphotransferase) domain 1"/>
    <property type="match status" value="1"/>
</dbReference>
<proteinExistence type="predicted"/>
<feature type="non-terminal residue" evidence="2">
    <location>
        <position position="1"/>
    </location>
</feature>
<dbReference type="Pfam" id="PF07714">
    <property type="entry name" value="PK_Tyr_Ser-Thr"/>
    <property type="match status" value="1"/>
</dbReference>
<gene>
    <name evidence="2" type="ORF">FCALED_LOCUS9306</name>
</gene>
<evidence type="ECO:0000313" key="3">
    <source>
        <dbReference type="Proteomes" id="UP000789570"/>
    </source>
</evidence>
<dbReference type="GO" id="GO:0004672">
    <property type="term" value="F:protein kinase activity"/>
    <property type="evidence" value="ECO:0007669"/>
    <property type="project" value="InterPro"/>
</dbReference>
<evidence type="ECO:0000259" key="1">
    <source>
        <dbReference type="PROSITE" id="PS50011"/>
    </source>
</evidence>
<dbReference type="InterPro" id="IPR001245">
    <property type="entry name" value="Ser-Thr/Tyr_kinase_cat_dom"/>
</dbReference>
<dbReference type="OrthoDB" id="6718656at2759"/>
<dbReference type="InterPro" id="IPR011009">
    <property type="entry name" value="Kinase-like_dom_sf"/>
</dbReference>
<accession>A0A9N9GKV2</accession>
<dbReference type="AlphaFoldDB" id="A0A9N9GKV2"/>